<dbReference type="eggNOG" id="COG3296">
    <property type="taxonomic scope" value="Bacteria"/>
</dbReference>
<organism evidence="7 8">
    <name type="scientific">Rubinisphaera brasiliensis (strain ATCC 49424 / DSM 5305 / JCM 21570 / IAM 15109 / NBRC 103401 / IFAM 1448)</name>
    <name type="common">Planctomyces brasiliensis</name>
    <dbReference type="NCBI Taxonomy" id="756272"/>
    <lineage>
        <taxon>Bacteria</taxon>
        <taxon>Pseudomonadati</taxon>
        <taxon>Planctomycetota</taxon>
        <taxon>Planctomycetia</taxon>
        <taxon>Planctomycetales</taxon>
        <taxon>Planctomycetaceae</taxon>
        <taxon>Rubinisphaera</taxon>
    </lineage>
</organism>
<evidence type="ECO:0000313" key="8">
    <source>
        <dbReference type="Proteomes" id="UP000006860"/>
    </source>
</evidence>
<accession>F0SHI7</accession>
<feature type="transmembrane region" description="Helical" evidence="5">
    <location>
        <begin position="97"/>
        <end position="117"/>
    </location>
</feature>
<evidence type="ECO:0000256" key="5">
    <source>
        <dbReference type="SAM" id="Phobius"/>
    </source>
</evidence>
<evidence type="ECO:0000256" key="2">
    <source>
        <dbReference type="ARBA" id="ARBA00022692"/>
    </source>
</evidence>
<dbReference type="InterPro" id="IPR018649">
    <property type="entry name" value="SHOCT"/>
</dbReference>
<dbReference type="EMBL" id="CP002546">
    <property type="protein sequence ID" value="ADY58425.1"/>
    <property type="molecule type" value="Genomic_DNA"/>
</dbReference>
<dbReference type="RefSeq" id="WP_013627165.1">
    <property type="nucleotide sequence ID" value="NC_015174.1"/>
</dbReference>
<dbReference type="AlphaFoldDB" id="F0SHI7"/>
<reference evidence="8" key="1">
    <citation type="submission" date="2011-02" db="EMBL/GenBank/DDBJ databases">
        <title>The complete genome of Planctomyces brasiliensis DSM 5305.</title>
        <authorList>
            <person name="Lucas S."/>
            <person name="Copeland A."/>
            <person name="Lapidus A."/>
            <person name="Bruce D."/>
            <person name="Goodwin L."/>
            <person name="Pitluck S."/>
            <person name="Kyrpides N."/>
            <person name="Mavromatis K."/>
            <person name="Pagani I."/>
            <person name="Ivanova N."/>
            <person name="Ovchinnikova G."/>
            <person name="Lu M."/>
            <person name="Detter J.C."/>
            <person name="Han C."/>
            <person name="Land M."/>
            <person name="Hauser L."/>
            <person name="Markowitz V."/>
            <person name="Cheng J.-F."/>
            <person name="Hugenholtz P."/>
            <person name="Woyke T."/>
            <person name="Wu D."/>
            <person name="Tindall B."/>
            <person name="Pomrenke H.G."/>
            <person name="Brambilla E."/>
            <person name="Klenk H.-P."/>
            <person name="Eisen J.A."/>
        </authorList>
    </citation>
    <scope>NUCLEOTIDE SEQUENCE [LARGE SCALE GENOMIC DNA]</scope>
    <source>
        <strain evidence="8">ATCC 49424 / DSM 5305 / JCM 21570 / NBRC 103401 / IFAM 1448</strain>
    </source>
</reference>
<dbReference type="OrthoDB" id="9808930at2"/>
<dbReference type="KEGG" id="pbs:Plabr_0802"/>
<evidence type="ECO:0000256" key="4">
    <source>
        <dbReference type="ARBA" id="ARBA00023136"/>
    </source>
</evidence>
<evidence type="ECO:0000256" key="3">
    <source>
        <dbReference type="ARBA" id="ARBA00022989"/>
    </source>
</evidence>
<feature type="transmembrane region" description="Helical" evidence="5">
    <location>
        <begin position="65"/>
        <end position="85"/>
    </location>
</feature>
<keyword evidence="3 5" id="KW-1133">Transmembrane helix</keyword>
<dbReference type="HOGENOM" id="CLU_104196_0_0_0"/>
<dbReference type="InterPro" id="IPR019109">
    <property type="entry name" value="MamF_MmsF"/>
</dbReference>
<gene>
    <name evidence="7" type="ordered locus">Plabr_0802</name>
</gene>
<keyword evidence="4 5" id="KW-0472">Membrane</keyword>
<keyword evidence="8" id="KW-1185">Reference proteome</keyword>
<dbReference type="STRING" id="756272.Plabr_0802"/>
<proteinExistence type="predicted"/>
<sequence length="153" mass="17153">MRDRYDELNKLRQLLDEGTISQYEFEQEKARLLGENGHSAGDNMAYRPWGMELNSYCMLLHLSQLINFAVPGLGIVMPIVMWVMGKEESELIDRHGKVVLNWTISNAIYVLACGAMFTTFILAIPAILLLALLGILNLVFIVLGAVRANDGRV</sequence>
<name>F0SHI7_RUBBR</name>
<keyword evidence="2 5" id="KW-0812">Transmembrane</keyword>
<evidence type="ECO:0000313" key="7">
    <source>
        <dbReference type="EMBL" id="ADY58425.1"/>
    </source>
</evidence>
<evidence type="ECO:0000256" key="1">
    <source>
        <dbReference type="ARBA" id="ARBA00004141"/>
    </source>
</evidence>
<dbReference type="Pfam" id="PF09851">
    <property type="entry name" value="SHOCT"/>
    <property type="match status" value="1"/>
</dbReference>
<feature type="transmembrane region" description="Helical" evidence="5">
    <location>
        <begin position="123"/>
        <end position="146"/>
    </location>
</feature>
<feature type="domain" description="SHOCT" evidence="6">
    <location>
        <begin position="6"/>
        <end position="33"/>
    </location>
</feature>
<dbReference type="Pfam" id="PF09685">
    <property type="entry name" value="MamF_MmsF"/>
    <property type="match status" value="1"/>
</dbReference>
<dbReference type="Proteomes" id="UP000006860">
    <property type="component" value="Chromosome"/>
</dbReference>
<evidence type="ECO:0000259" key="6">
    <source>
        <dbReference type="Pfam" id="PF09851"/>
    </source>
</evidence>
<protein>
    <recommendedName>
        <fullName evidence="6">SHOCT domain-containing protein</fullName>
    </recommendedName>
</protein>
<comment type="subcellular location">
    <subcellularLocation>
        <location evidence="1">Membrane</location>
        <topology evidence="1">Multi-pass membrane protein</topology>
    </subcellularLocation>
</comment>